<organism evidence="4 5">
    <name type="scientific">Streptomyces koyangensis</name>
    <dbReference type="NCBI Taxonomy" id="188770"/>
    <lineage>
        <taxon>Bacteria</taxon>
        <taxon>Bacillati</taxon>
        <taxon>Actinomycetota</taxon>
        <taxon>Actinomycetes</taxon>
        <taxon>Kitasatosporales</taxon>
        <taxon>Streptomycetaceae</taxon>
        <taxon>Streptomyces</taxon>
        <taxon>Streptomyces aurantiacus group</taxon>
    </lineage>
</organism>
<dbReference type="Gene3D" id="2.170.16.10">
    <property type="entry name" value="Hedgehog/Intein (Hint) domain"/>
    <property type="match status" value="1"/>
</dbReference>
<dbReference type="InterPro" id="IPR006141">
    <property type="entry name" value="Intein_N"/>
</dbReference>
<dbReference type="InterPro" id="IPR031325">
    <property type="entry name" value="RHS_repeat"/>
</dbReference>
<sequence>MPSPFRRRPRTSGLPLTLRRATLLGLGVALSVGLLPQFAPLAEAEEKPSGRPGTQTALDDPVAGKHQLAKKPPADRAAKSAVREAEPSSWPKAARVETAVGAEPMRVAGTPLTVGRSGSAGPADVRLSVLGRGPAERLGVDGALMAVERTDGQQDAGPVEVTLDYEDFADRFGGEYGSRLRMVALPACALTTPEKEKCATARPLESTNDPAAGTLTAEVVAPASGTAVFAAVAGDSGSQGDFAATSLKASSQWSVSNSSGAFNWSYPLSVPPVPGGLTPGISFSYNSQSVDGQTAATNNQGSWIGQGFGYEPGFIERRYKACADDGQKETYGDQCWGHQNATISLPGGASGELILDDKTDEWRVASDDFSKIELLDGATNGDNDGEHWKLTATDGTQYFFGLNRLPGYESGDTATESAWTVPVYGDDADEPCHASTFETSHCKQAWRWNLDYVVDPRGSAMAYYYGTETNYYTQGLKTGENGKAYHRGGYLKRAEYGLRDQKAYDVPAAARVVFDTAERCIGDLTDCSPGALKDDTAADWPDVPWDRNCKVDTQCKGQNSPTFWTRKKLTAVTTQIRSGTTGYQDVDTWKFGHLLTDNGDGSRSLWLNTIDHSGKAGTTVELPSVKLYGTQLPNRVDKQPDNIQAFHRFRLSGVESEAGSMLSVNYAGRECAAGDLPAEGKSTVRCYPVKWNPPGEEEPITDWFHKYAVSSVIEQDLVGGSPDQVTSYQYLGDAGWRKNRSDGLTESKYLTWGDWRGYERVRVTTSDGTNHPSNGITEHVFFRGLDGDSQPGGGTRESKVTDALGVTHTDSDWKSGLELQTTQYDGDEVVTRSVTTPWTKVTATREESWGTRHARFTREERTDTYTKLAAGGWRQTASVTTHDDKTGRPVQVADLGETGVSDNQCTRTEYADNADKHIYNLTSRVETLAVDCGTTPDRGKDVISDNLTYYDGSTTLGAAPTKGNPTTQKRLAEHSGTTATYETVSTSTYDDYGRPLKATDAAGTATTATYTDTNGLGTAKKETGPLGWTNTTEYAPEWGHPVVQIDQNGKRTDLAYDGLGRLVSVWLPDRKKASGMTPSLKYSYGVRRDGTSYVRTQRLTADGTTYGNEYALYDGMMRPRQVQGEGQGGKALIADTYYDGSGRVIKANDTYFADVAPSGKLFTPKNADIDAQTVTEYDGAGRTRATIFKVEGEERHRTTYTYGGDRVHVDPPEGQTPTTTLTDARERTVELRQYKGASPQPSGPAADYVSTKYAHTPSGQLAKVTDADGNTWTYGYDQRGRKIRTEDPDVGVTTYGYDKLDRQISVTDSRKNTTTTEYDVVGRVKGTWNGPAGTGERLTVTTYDTVAKGQVYGRFAYKGGVLQNSVVNAELDEMYRPTRTQFTVPKAVEPELGDKYEFTTQYYADGTLQSQSYPAVGGLPAESVSYQYDKIQRPVALNTSLTGGTYVPEAVYSPTNQLEQLVLHTGRAADKKTWLTYAYERGTKRLNNASVRIEGAGGGPAYDGTYTYDAAGNVQSVVDKPGSDMADAQCFTYDGLRRMTEAWTSRALTDGKAGTGAADVACKGGPTADTAGGTAPYWHSYGYDVTGNRTSVTRHAVGGEPESRATYTYGEGDAGPHHVTKVVTETDASDTEPAVRSQDTYTYDATGNTTSRVIGGDTQKLTWNAQNKLAKAEEADGSQTEYTYDDAGGRILRKTAGQTTLYLPGMELRLDTKTKAVEGTRYYTFNNTVVASRDKNGLMFVAGDHHGTAEVAVNPATGDFQRRRLDPFGQARDERSAEVSAWPNERGFVGAVNDPSTGLLQMGARQYDPTTGRFLSADPIIDYTDPQQINGYAYGLNNPVTFSDPDGLAPDDCIHVGISCQYKGEKGGWTVKPTETYYTYYGVQKPKETPAQYTKRVNQDRANAAKQRAIAVAKELAQIAADELGITDALDCFTTGSLGSCGSTAVNIALSFASGLAGKLAVKYGLDFRNWDKAAALVRRIGELAGKLFDNVKQWIRCKNSFVPGTLVLMADGSTKPIEDVEIGDEVLATDPETGETTSQEVTAEIRGQGLKHLVRLTLDLDGEKGDHTASVTATDNHPFWVPELNEWLDATDLDKGDWLQTSAGTRVQITAVERTTVLDATVHNLTVAGVHTYYVGAGDAPVLVHNCNPLDGVADELVGSKVTTGQVVDDAGNKVGAPVSSGENGSFAQVRDALRKSGVPHDVAGGFAAASHVETKIALAMRSNGVRRATVVINNSDGVCSGPYSCMTGVSAILPRGSSLTSVWRTEEGWHGVTMLGGG</sequence>
<dbReference type="InterPro" id="IPR050708">
    <property type="entry name" value="T6SS_VgrG/RHS"/>
</dbReference>
<evidence type="ECO:0000259" key="3">
    <source>
        <dbReference type="SMART" id="SM00306"/>
    </source>
</evidence>
<feature type="domain" description="Hint" evidence="3">
    <location>
        <begin position="1999"/>
        <end position="2104"/>
    </location>
</feature>
<dbReference type="RefSeq" id="WP_203214596.1">
    <property type="nucleotide sequence ID" value="NZ_CP049945.1"/>
</dbReference>
<dbReference type="PROSITE" id="PS50817">
    <property type="entry name" value="INTEIN_N_TER"/>
    <property type="match status" value="1"/>
</dbReference>
<dbReference type="PANTHER" id="PTHR32305:SF17">
    <property type="entry name" value="TRNA NUCLEASE WAPA"/>
    <property type="match status" value="1"/>
</dbReference>
<evidence type="ECO:0000256" key="2">
    <source>
        <dbReference type="SAM" id="MobiDB-lite"/>
    </source>
</evidence>
<dbReference type="Gene3D" id="2.180.10.10">
    <property type="entry name" value="RHS repeat-associated core"/>
    <property type="match status" value="2"/>
</dbReference>
<dbReference type="InterPro" id="IPR056823">
    <property type="entry name" value="TEN-like_YD-shell"/>
</dbReference>
<dbReference type="PROSITE" id="PS50818">
    <property type="entry name" value="INTEIN_C_TER"/>
    <property type="match status" value="1"/>
</dbReference>
<dbReference type="Pfam" id="PF25023">
    <property type="entry name" value="TEN_YD-shell"/>
    <property type="match status" value="1"/>
</dbReference>
<dbReference type="Pfam" id="PF07591">
    <property type="entry name" value="PT-HINT"/>
    <property type="match status" value="1"/>
</dbReference>
<dbReference type="CDD" id="cd00081">
    <property type="entry name" value="Hint"/>
    <property type="match status" value="1"/>
</dbReference>
<proteinExistence type="predicted"/>
<dbReference type="SMART" id="SM00306">
    <property type="entry name" value="HintN"/>
    <property type="match status" value="1"/>
</dbReference>
<gene>
    <name evidence="4" type="ORF">G9U55_10980</name>
</gene>
<dbReference type="EMBL" id="CP049945">
    <property type="protein sequence ID" value="QRF02671.1"/>
    <property type="molecule type" value="Genomic_DNA"/>
</dbReference>
<evidence type="ECO:0000313" key="5">
    <source>
        <dbReference type="Proteomes" id="UP000596311"/>
    </source>
</evidence>
<dbReference type="InterPro" id="IPR032724">
    <property type="entry name" value="SCP1.201-like"/>
</dbReference>
<dbReference type="Pfam" id="PF14428">
    <property type="entry name" value="DddA-like"/>
    <property type="match status" value="1"/>
</dbReference>
<feature type="compositionally biased region" description="Basic and acidic residues" evidence="2">
    <location>
        <begin position="72"/>
        <end position="86"/>
    </location>
</feature>
<dbReference type="InterPro" id="IPR036844">
    <property type="entry name" value="Hint_dom_sf"/>
</dbReference>
<dbReference type="NCBIfam" id="TIGR03696">
    <property type="entry name" value="Rhs_assc_core"/>
    <property type="match status" value="1"/>
</dbReference>
<feature type="region of interest" description="Disordered" evidence="2">
    <location>
        <begin position="43"/>
        <end position="92"/>
    </location>
</feature>
<evidence type="ECO:0000313" key="4">
    <source>
        <dbReference type="EMBL" id="QRF02671.1"/>
    </source>
</evidence>
<dbReference type="InterPro" id="IPR006530">
    <property type="entry name" value="YD"/>
</dbReference>
<protein>
    <recommendedName>
        <fullName evidence="3">Hint domain-containing protein</fullName>
    </recommendedName>
</protein>
<accession>A0ABX7EFV9</accession>
<keyword evidence="1" id="KW-0677">Repeat</keyword>
<dbReference type="InterPro" id="IPR022385">
    <property type="entry name" value="Rhs_assc_core"/>
</dbReference>
<dbReference type="NCBIfam" id="TIGR01643">
    <property type="entry name" value="YD_repeat_2x"/>
    <property type="match status" value="2"/>
</dbReference>
<keyword evidence="5" id="KW-1185">Reference proteome</keyword>
<evidence type="ECO:0000256" key="1">
    <source>
        <dbReference type="ARBA" id="ARBA00022737"/>
    </source>
</evidence>
<dbReference type="SUPFAM" id="SSF51294">
    <property type="entry name" value="Hedgehog/intein (Hint) domain"/>
    <property type="match status" value="1"/>
</dbReference>
<dbReference type="Proteomes" id="UP000596311">
    <property type="component" value="Chromosome"/>
</dbReference>
<dbReference type="InterPro" id="IPR030934">
    <property type="entry name" value="Intein_C"/>
</dbReference>
<dbReference type="PANTHER" id="PTHR32305">
    <property type="match status" value="1"/>
</dbReference>
<reference evidence="4 5" key="1">
    <citation type="submission" date="2020-03" db="EMBL/GenBank/DDBJ databases">
        <title>Genome mining and metabolic profiling illuminate the polycyclic tetramate macrolactams from Streptomyces koyangensis SCSIO 5802.</title>
        <authorList>
            <person name="Ding W."/>
        </authorList>
    </citation>
    <scope>NUCLEOTIDE SEQUENCE [LARGE SCALE GENOMIC DNA]</scope>
    <source>
        <strain evidence="4 5">SCSIO 5802</strain>
    </source>
</reference>
<name>A0ABX7EFV9_9ACTN</name>
<dbReference type="InterPro" id="IPR003587">
    <property type="entry name" value="Hint_dom_N"/>
</dbReference>
<dbReference type="Pfam" id="PF05593">
    <property type="entry name" value="RHS_repeat"/>
    <property type="match status" value="1"/>
</dbReference>